<keyword evidence="12" id="KW-1185">Reference proteome</keyword>
<feature type="transmembrane region" description="Helical" evidence="8">
    <location>
        <begin position="236"/>
        <end position="253"/>
    </location>
</feature>
<dbReference type="PROSITE" id="PS00217">
    <property type="entry name" value="SUGAR_TRANSPORT_2"/>
    <property type="match status" value="1"/>
</dbReference>
<feature type="transmembrane region" description="Helical" evidence="8">
    <location>
        <begin position="338"/>
        <end position="356"/>
    </location>
</feature>
<feature type="transmembrane region" description="Helical" evidence="8">
    <location>
        <begin position="119"/>
        <end position="140"/>
    </location>
</feature>
<evidence type="ECO:0000256" key="3">
    <source>
        <dbReference type="ARBA" id="ARBA00022475"/>
    </source>
</evidence>
<feature type="transmembrane region" description="Helical" evidence="8">
    <location>
        <begin position="440"/>
        <end position="458"/>
    </location>
</feature>
<evidence type="ECO:0000259" key="10">
    <source>
        <dbReference type="PROSITE" id="PS50850"/>
    </source>
</evidence>
<evidence type="ECO:0000256" key="6">
    <source>
        <dbReference type="ARBA" id="ARBA00023136"/>
    </source>
</evidence>
<keyword evidence="2" id="KW-0813">Transport</keyword>
<evidence type="ECO:0000313" key="11">
    <source>
        <dbReference type="EMBL" id="ABF45520.1"/>
    </source>
</evidence>
<proteinExistence type="predicted"/>
<keyword evidence="3" id="KW-1003">Cell membrane</keyword>
<dbReference type="eggNOG" id="COG0477">
    <property type="taxonomic scope" value="Bacteria"/>
</dbReference>
<accession>Q1IZ14</accession>
<evidence type="ECO:0000256" key="8">
    <source>
        <dbReference type="SAM" id="Phobius"/>
    </source>
</evidence>
<dbReference type="EMBL" id="CP000359">
    <property type="protein sequence ID" value="ABF45520.1"/>
    <property type="molecule type" value="Genomic_DNA"/>
</dbReference>
<dbReference type="FunFam" id="1.20.1720.10:FF:000004">
    <property type="entry name" value="EmrB/QacA family drug resistance transporter"/>
    <property type="match status" value="1"/>
</dbReference>
<gene>
    <name evidence="11" type="ordered locus">Dgeo_1223</name>
</gene>
<dbReference type="Gene3D" id="1.20.1250.20">
    <property type="entry name" value="MFS general substrate transporter like domains"/>
    <property type="match status" value="1"/>
</dbReference>
<dbReference type="CDD" id="cd17502">
    <property type="entry name" value="MFS_Azr1_MDR_like"/>
    <property type="match status" value="1"/>
</dbReference>
<feature type="signal peptide" evidence="9">
    <location>
        <begin position="1"/>
        <end position="21"/>
    </location>
</feature>
<evidence type="ECO:0000313" key="12">
    <source>
        <dbReference type="Proteomes" id="UP000002431"/>
    </source>
</evidence>
<feature type="transmembrane region" description="Helical" evidence="8">
    <location>
        <begin position="152"/>
        <end position="174"/>
    </location>
</feature>
<dbReference type="InterPro" id="IPR036259">
    <property type="entry name" value="MFS_trans_sf"/>
</dbReference>
<dbReference type="GO" id="GO:0022857">
    <property type="term" value="F:transmembrane transporter activity"/>
    <property type="evidence" value="ECO:0007669"/>
    <property type="project" value="InterPro"/>
</dbReference>
<feature type="transmembrane region" description="Helical" evidence="8">
    <location>
        <begin position="180"/>
        <end position="199"/>
    </location>
</feature>
<dbReference type="Gene3D" id="1.20.1720.10">
    <property type="entry name" value="Multidrug resistance protein D"/>
    <property type="match status" value="1"/>
</dbReference>
<dbReference type="PROSITE" id="PS50850">
    <property type="entry name" value="MFS"/>
    <property type="match status" value="1"/>
</dbReference>
<dbReference type="SUPFAM" id="SSF103473">
    <property type="entry name" value="MFS general substrate transporter"/>
    <property type="match status" value="1"/>
</dbReference>
<name>Q1IZ14_DEIGD</name>
<dbReference type="PRINTS" id="PR01036">
    <property type="entry name" value="TCRTETB"/>
</dbReference>
<feature type="transmembrane region" description="Helical" evidence="8">
    <location>
        <begin position="211"/>
        <end position="230"/>
    </location>
</feature>
<evidence type="ECO:0000256" key="9">
    <source>
        <dbReference type="SAM" id="SignalP"/>
    </source>
</evidence>
<feature type="transmembrane region" description="Helical" evidence="8">
    <location>
        <begin position="412"/>
        <end position="434"/>
    </location>
</feature>
<dbReference type="GO" id="GO:0005886">
    <property type="term" value="C:plasma membrane"/>
    <property type="evidence" value="ECO:0007669"/>
    <property type="project" value="UniProtKB-SubCell"/>
</dbReference>
<dbReference type="HOGENOM" id="CLU_000960_22_3_0"/>
<dbReference type="InterPro" id="IPR020846">
    <property type="entry name" value="MFS_dom"/>
</dbReference>
<dbReference type="AlphaFoldDB" id="Q1IZ14"/>
<reference evidence="11" key="1">
    <citation type="submission" date="2006-04" db="EMBL/GenBank/DDBJ databases">
        <title>Complete sequence of chromosome of Deinococcus geothermalis DSM 11300.</title>
        <authorList>
            <consortium name="US DOE Joint Genome Institute"/>
            <person name="Copeland A."/>
            <person name="Lucas S."/>
            <person name="Lapidus A."/>
            <person name="Barry K."/>
            <person name="Detter J.C."/>
            <person name="Glavina del Rio T."/>
            <person name="Hammon N."/>
            <person name="Israni S."/>
            <person name="Dalin E."/>
            <person name="Tice H."/>
            <person name="Pitluck S."/>
            <person name="Brettin T."/>
            <person name="Bruce D."/>
            <person name="Han C."/>
            <person name="Tapia R."/>
            <person name="Saunders E."/>
            <person name="Gilna P."/>
            <person name="Schmutz J."/>
            <person name="Larimer F."/>
            <person name="Land M."/>
            <person name="Hauser L."/>
            <person name="Kyrpides N."/>
            <person name="Kim E."/>
            <person name="Daly M.J."/>
            <person name="Fredrickson J.K."/>
            <person name="Makarova K.S."/>
            <person name="Gaidamakova E.K."/>
            <person name="Zhai M."/>
            <person name="Richardson P."/>
        </authorList>
    </citation>
    <scope>NUCLEOTIDE SEQUENCE</scope>
    <source>
        <strain evidence="11">DSM 11300</strain>
    </source>
</reference>
<protein>
    <recommendedName>
        <fullName evidence="7">MFS-type drug efflux transporter P55</fullName>
    </recommendedName>
</protein>
<dbReference type="Proteomes" id="UP000002431">
    <property type="component" value="Chromosome"/>
</dbReference>
<dbReference type="InterPro" id="IPR011701">
    <property type="entry name" value="MFS"/>
</dbReference>
<sequence length="478" mass="49734">MPSWHLRVSLLSMANSSLSPAAQQARRLATTGLILGVFLAALESSVVATAMPSVIADLGGQRLYALPFAVYLLTSTVSSPLWGRASDMLGRRRLYLVGIVLFLLGSALCGLAQNMGWLVGARALQGLGAGAVLPLTMTIVGETYQLSERGRVQAFISGVWGLSGLLGPLLGGWLTDTLSWRWTFYASLPFGLAALLIALRHLRETATPRPTQLDWAGAALFTLGSGLTVWGLEGRIWGLVALGLLTLAVAVWVERRHPDPLLPMGALRQRTTAIAFAGNLLGGAAYFGVIAYLPLYAQGVGGRGATGAGVILTPMLVGWTLSSLLSAPLLTRVPLARLAQLGFAVLTVMFALLTLAVHQPLWVTSALGFVVGMGMGFAMLSLLLSAQEQAARTELGAVTSGVLFARQMGGSLGVALMALLIGSAAIQAGGVVLAEGLGRAYLLALGLVTAGLVLSLTLPNIRVRKAGESAPQPEASSP</sequence>
<keyword evidence="4 8" id="KW-0812">Transmembrane</keyword>
<evidence type="ECO:0000256" key="5">
    <source>
        <dbReference type="ARBA" id="ARBA00022989"/>
    </source>
</evidence>
<organism evidence="11 12">
    <name type="scientific">Deinococcus geothermalis (strain DSM 11300 / CIP 105573 / AG-3a)</name>
    <dbReference type="NCBI Taxonomy" id="319795"/>
    <lineage>
        <taxon>Bacteria</taxon>
        <taxon>Thermotogati</taxon>
        <taxon>Deinococcota</taxon>
        <taxon>Deinococci</taxon>
        <taxon>Deinococcales</taxon>
        <taxon>Deinococcaceae</taxon>
        <taxon>Deinococcus</taxon>
    </lineage>
</organism>
<evidence type="ECO:0000256" key="2">
    <source>
        <dbReference type="ARBA" id="ARBA00022448"/>
    </source>
</evidence>
<feature type="chain" id="PRO_5004192140" description="MFS-type drug efflux transporter P55" evidence="9">
    <location>
        <begin position="22"/>
        <end position="478"/>
    </location>
</feature>
<dbReference type="KEGG" id="dge:Dgeo_1223"/>
<feature type="transmembrane region" description="Helical" evidence="8">
    <location>
        <begin position="64"/>
        <end position="82"/>
    </location>
</feature>
<dbReference type="InterPro" id="IPR005829">
    <property type="entry name" value="Sugar_transporter_CS"/>
</dbReference>
<evidence type="ECO:0000256" key="1">
    <source>
        <dbReference type="ARBA" id="ARBA00004651"/>
    </source>
</evidence>
<dbReference type="STRING" id="319795.Dgeo_1223"/>
<keyword evidence="9" id="KW-0732">Signal</keyword>
<dbReference type="Pfam" id="PF07690">
    <property type="entry name" value="MFS_1"/>
    <property type="match status" value="1"/>
</dbReference>
<evidence type="ECO:0000256" key="7">
    <source>
        <dbReference type="ARBA" id="ARBA00044273"/>
    </source>
</evidence>
<dbReference type="PANTHER" id="PTHR23501:SF191">
    <property type="entry name" value="VACUOLAR BASIC AMINO ACID TRANSPORTER 4"/>
    <property type="match status" value="1"/>
</dbReference>
<comment type="subcellular location">
    <subcellularLocation>
        <location evidence="1">Cell membrane</location>
        <topology evidence="1">Multi-pass membrane protein</topology>
    </subcellularLocation>
</comment>
<keyword evidence="5 8" id="KW-1133">Transmembrane helix</keyword>
<dbReference type="PANTHER" id="PTHR23501">
    <property type="entry name" value="MAJOR FACILITATOR SUPERFAMILY"/>
    <property type="match status" value="1"/>
</dbReference>
<evidence type="ECO:0000256" key="4">
    <source>
        <dbReference type="ARBA" id="ARBA00022692"/>
    </source>
</evidence>
<feature type="domain" description="Major facilitator superfamily (MFS) profile" evidence="10">
    <location>
        <begin position="29"/>
        <end position="462"/>
    </location>
</feature>
<feature type="transmembrane region" description="Helical" evidence="8">
    <location>
        <begin position="362"/>
        <end position="384"/>
    </location>
</feature>
<feature type="transmembrane region" description="Helical" evidence="8">
    <location>
        <begin position="305"/>
        <end position="326"/>
    </location>
</feature>
<feature type="transmembrane region" description="Helical" evidence="8">
    <location>
        <begin position="273"/>
        <end position="293"/>
    </location>
</feature>
<feature type="transmembrane region" description="Helical" evidence="8">
    <location>
        <begin position="94"/>
        <end position="113"/>
    </location>
</feature>
<keyword evidence="6 8" id="KW-0472">Membrane</keyword>